<keyword evidence="3" id="KW-1185">Reference proteome</keyword>
<protein>
    <recommendedName>
        <fullName evidence="1">Peptidase M24 C-terminal domain-containing protein</fullName>
    </recommendedName>
</protein>
<dbReference type="Gene3D" id="3.90.230.10">
    <property type="entry name" value="Creatinase/methionine aminopeptidase superfamily"/>
    <property type="match status" value="1"/>
</dbReference>
<reference evidence="2" key="1">
    <citation type="submission" date="2017-08" db="EMBL/GenBank/DDBJ databases">
        <authorList>
            <person name="Polle J.E."/>
            <person name="Barry K."/>
            <person name="Cushman J."/>
            <person name="Schmutz J."/>
            <person name="Tran D."/>
            <person name="Hathwaick L.T."/>
            <person name="Yim W.C."/>
            <person name="Jenkins J."/>
            <person name="Mckie-Krisberg Z.M."/>
            <person name="Prochnik S."/>
            <person name="Lindquist E."/>
            <person name="Dockter R.B."/>
            <person name="Adam C."/>
            <person name="Molina H."/>
            <person name="Bunkerborg J."/>
            <person name="Jin E."/>
            <person name="Buchheim M."/>
            <person name="Magnuson J."/>
        </authorList>
    </citation>
    <scope>NUCLEOTIDE SEQUENCE</scope>
    <source>
        <strain evidence="2">CCAP 19/18</strain>
    </source>
</reference>
<feature type="domain" description="Peptidase M24 C-terminal" evidence="1">
    <location>
        <begin position="4"/>
        <end position="64"/>
    </location>
</feature>
<dbReference type="InterPro" id="IPR036005">
    <property type="entry name" value="Creatinase/aminopeptidase-like"/>
</dbReference>
<dbReference type="InterPro" id="IPR032416">
    <property type="entry name" value="Peptidase_M24_C"/>
</dbReference>
<name>A0ABQ7HA39_DUNSA</name>
<sequence>MASLGFERLTLVPIQTKMIEASIMSPDEVSWLDQYHKQVWEAVSPRIQGNPELLEWLRVNTRPLAEQQSAK</sequence>
<proteinExistence type="predicted"/>
<comment type="caution">
    <text evidence="2">The sequence shown here is derived from an EMBL/GenBank/DDBJ whole genome shotgun (WGS) entry which is preliminary data.</text>
</comment>
<evidence type="ECO:0000313" key="3">
    <source>
        <dbReference type="Proteomes" id="UP000815325"/>
    </source>
</evidence>
<dbReference type="Pfam" id="PF16188">
    <property type="entry name" value="Peptidase_M24_C"/>
    <property type="match status" value="1"/>
</dbReference>
<dbReference type="PANTHER" id="PTHR43763">
    <property type="entry name" value="XAA-PRO AMINOPEPTIDASE 1"/>
    <property type="match status" value="1"/>
</dbReference>
<dbReference type="EMBL" id="MU069438">
    <property type="protein sequence ID" value="KAF5843716.1"/>
    <property type="molecule type" value="Genomic_DNA"/>
</dbReference>
<dbReference type="PANTHER" id="PTHR43763:SF6">
    <property type="entry name" value="XAA-PRO AMINOPEPTIDASE 1"/>
    <property type="match status" value="1"/>
</dbReference>
<evidence type="ECO:0000313" key="2">
    <source>
        <dbReference type="EMBL" id="KAF5843716.1"/>
    </source>
</evidence>
<dbReference type="InterPro" id="IPR050422">
    <property type="entry name" value="X-Pro_aminopeptidase_P"/>
</dbReference>
<accession>A0ABQ7HA39</accession>
<dbReference type="Proteomes" id="UP000815325">
    <property type="component" value="Unassembled WGS sequence"/>
</dbReference>
<gene>
    <name evidence="2" type="ORF">DUNSADRAFT_8231</name>
</gene>
<evidence type="ECO:0000259" key="1">
    <source>
        <dbReference type="Pfam" id="PF16188"/>
    </source>
</evidence>
<organism evidence="2 3">
    <name type="scientific">Dunaliella salina</name>
    <name type="common">Green alga</name>
    <name type="synonym">Protococcus salinus</name>
    <dbReference type="NCBI Taxonomy" id="3046"/>
    <lineage>
        <taxon>Eukaryota</taxon>
        <taxon>Viridiplantae</taxon>
        <taxon>Chlorophyta</taxon>
        <taxon>core chlorophytes</taxon>
        <taxon>Chlorophyceae</taxon>
        <taxon>CS clade</taxon>
        <taxon>Chlamydomonadales</taxon>
        <taxon>Dunaliellaceae</taxon>
        <taxon>Dunaliella</taxon>
    </lineage>
</organism>